<feature type="zinc finger region" description="CHC2-type" evidence="12">
    <location>
        <begin position="41"/>
        <end position="65"/>
    </location>
</feature>
<evidence type="ECO:0000256" key="11">
    <source>
        <dbReference type="ARBA" id="ARBA00023163"/>
    </source>
</evidence>
<keyword evidence="6 12" id="KW-0479">Metal-binding</keyword>
<dbReference type="InterPro" id="IPR013264">
    <property type="entry name" value="DNAG_N"/>
</dbReference>
<keyword evidence="4 12" id="KW-0548">Nucleotidyltransferase</keyword>
<dbReference type="Gene3D" id="3.90.580.10">
    <property type="entry name" value="Zinc finger, CHC2-type domain"/>
    <property type="match status" value="1"/>
</dbReference>
<evidence type="ECO:0000313" key="16">
    <source>
        <dbReference type="Proteomes" id="UP000236146"/>
    </source>
</evidence>
<dbReference type="InterPro" id="IPR037068">
    <property type="entry name" value="DNA_primase_core_N_sf"/>
</dbReference>
<reference evidence="15 16" key="1">
    <citation type="submission" date="2016-10" db="EMBL/GenBank/DDBJ databases">
        <authorList>
            <person name="Varghese N."/>
        </authorList>
    </citation>
    <scope>NUCLEOTIDE SEQUENCE [LARGE SCALE GENOMIC DNA]</scope>
    <source>
        <strain evidence="15 16">KA00225</strain>
    </source>
</reference>
<comment type="subunit">
    <text evidence="12">Monomer. Interacts with DnaB.</text>
</comment>
<evidence type="ECO:0000313" key="15">
    <source>
        <dbReference type="EMBL" id="PNS43681.1"/>
    </source>
</evidence>
<evidence type="ECO:0000256" key="6">
    <source>
        <dbReference type="ARBA" id="ARBA00022723"/>
    </source>
</evidence>
<dbReference type="SUPFAM" id="SSF56731">
    <property type="entry name" value="DNA primase core"/>
    <property type="match status" value="1"/>
</dbReference>
<keyword evidence="3 12" id="KW-0808">Transferase</keyword>
<organism evidence="15 16">
    <name type="scientific">Gardnerella vaginalis</name>
    <dbReference type="NCBI Taxonomy" id="2702"/>
    <lineage>
        <taxon>Bacteria</taxon>
        <taxon>Bacillati</taxon>
        <taxon>Actinomycetota</taxon>
        <taxon>Actinomycetes</taxon>
        <taxon>Bifidobacteriales</taxon>
        <taxon>Bifidobacteriaceae</taxon>
        <taxon>Gardnerella</taxon>
    </lineage>
</organism>
<dbReference type="NCBIfam" id="TIGR01391">
    <property type="entry name" value="dnaG"/>
    <property type="match status" value="1"/>
</dbReference>
<dbReference type="Proteomes" id="UP000236146">
    <property type="component" value="Unassembled WGS sequence"/>
</dbReference>
<keyword evidence="9" id="KW-0460">Magnesium</keyword>
<keyword evidence="5 12" id="KW-0235">DNA replication</keyword>
<dbReference type="InterPro" id="IPR006171">
    <property type="entry name" value="TOPRIM_dom"/>
</dbReference>
<dbReference type="Gene3D" id="3.40.1360.10">
    <property type="match status" value="1"/>
</dbReference>
<dbReference type="InterPro" id="IPR030846">
    <property type="entry name" value="DnaG_bac"/>
</dbReference>
<dbReference type="InterPro" id="IPR034151">
    <property type="entry name" value="TOPRIM_DnaG_bac"/>
</dbReference>
<dbReference type="GO" id="GO:0003677">
    <property type="term" value="F:DNA binding"/>
    <property type="evidence" value="ECO:0007669"/>
    <property type="project" value="UniProtKB-KW"/>
</dbReference>
<dbReference type="SMART" id="SM00493">
    <property type="entry name" value="TOPRIM"/>
    <property type="match status" value="1"/>
</dbReference>
<comment type="similarity">
    <text evidence="12">Belongs to the DnaG primase family.</text>
</comment>
<dbReference type="PANTHER" id="PTHR30313:SF2">
    <property type="entry name" value="DNA PRIMASE"/>
    <property type="match status" value="1"/>
</dbReference>
<dbReference type="GO" id="GO:0003899">
    <property type="term" value="F:DNA-directed RNA polymerase activity"/>
    <property type="evidence" value="ECO:0007669"/>
    <property type="project" value="UniProtKB-UniRule"/>
</dbReference>
<dbReference type="GO" id="GO:0008270">
    <property type="term" value="F:zinc ion binding"/>
    <property type="evidence" value="ECO:0007669"/>
    <property type="project" value="UniProtKB-UniRule"/>
</dbReference>
<proteinExistence type="inferred from homology"/>
<dbReference type="CDD" id="cd03364">
    <property type="entry name" value="TOPRIM_DnaG_primases"/>
    <property type="match status" value="1"/>
</dbReference>
<dbReference type="GO" id="GO:0005737">
    <property type="term" value="C:cytoplasm"/>
    <property type="evidence" value="ECO:0007669"/>
    <property type="project" value="TreeGrafter"/>
</dbReference>
<protein>
    <recommendedName>
        <fullName evidence="12">DNA primase</fullName>
        <ecNumber evidence="12">2.7.7.101</ecNumber>
    </recommendedName>
</protein>
<evidence type="ECO:0000256" key="9">
    <source>
        <dbReference type="ARBA" id="ARBA00022842"/>
    </source>
</evidence>
<keyword evidence="7 12" id="KW-0863">Zinc-finger</keyword>
<evidence type="ECO:0000256" key="1">
    <source>
        <dbReference type="ARBA" id="ARBA00022478"/>
    </source>
</evidence>
<comment type="catalytic activity">
    <reaction evidence="12">
        <text>ssDNA + n NTP = ssDNA/pppN(pN)n-1 hybrid + (n-1) diphosphate.</text>
        <dbReference type="EC" id="2.7.7.101"/>
    </reaction>
</comment>
<comment type="function">
    <text evidence="12">RNA polymerase that catalyzes the synthesis of short RNA molecules used as primers for DNA polymerase during DNA replication.</text>
</comment>
<name>A0A2K1SVX8_GARVA</name>
<dbReference type="HAMAP" id="MF_00974">
    <property type="entry name" value="DNA_primase_DnaG"/>
    <property type="match status" value="1"/>
</dbReference>
<evidence type="ECO:0000256" key="5">
    <source>
        <dbReference type="ARBA" id="ARBA00022705"/>
    </source>
</evidence>
<sequence length="735" mass="81360">MAGIISQKDIERVRATADLYDIVSATVTLKTAGTGSFVGLCPFHDEKTPSFNVRPALGVWHCFGCGLSGDVFAYVEQKENIDFREAVELLADRYHIELHYENSKDDTDQSHVGTKRARLLEANDAAQEFFVKNLLIPEASPARKLLAGRNFTQAQSERFGCGYALQGWDNLVRYLSSRGFTHQELLDAGLARRGQRGVYDYFRGRLTWPIRDSTGRTLGFGARKLYDDDSISAKYINTPDTALYRKNQVLYGIDIAKPNIVAKRQVVIVEGYTDVMACHLAGIDTAVATCGTAFGAEHAKMVRRLIADDSLGGIQLVGPLNVKGQNISSRIVFTFDGDAAGQKAAIHAFGLDSAFLTQTFVAVADNNLDPCDLRIQRGDEAVRALIDSASPLYDFVINTVIRRFDTTYSTGQMGAVKAVSPLVAQIRDKSLLDMYTRKAARFIGIDLSIMRREVDSARRRLHVRTEDAYAPRFMTESAYSGGAYASSESNSGSASQGFNPLKTYAINPADKMAMMREAYKSQSYYRVDDAVFMCEQQFMAMLVQMPLAFQEKLLTRLTLNNFITPIFRTIFQAFIAADGFPQPNISQGLWLHKLMKAGGPMLESVITELAVMPLPLPSARREDYNASIGGQYSNQSQSSSLQQYENGQNIQIGNAKSQIGSPADMLRKPNEAESQYANELLIKLLDIGYMRCIGAAKMRMAKLQDGQEKLNLLGQISSMEAERKNLKASVFSSNN</sequence>
<dbReference type="GO" id="GO:0006269">
    <property type="term" value="P:DNA replication, synthesis of primer"/>
    <property type="evidence" value="ECO:0007669"/>
    <property type="project" value="UniProtKB-UniRule"/>
</dbReference>
<feature type="domain" description="Toprim" evidence="14">
    <location>
        <begin position="264"/>
        <end position="357"/>
    </location>
</feature>
<keyword evidence="8 12" id="KW-0862">Zinc</keyword>
<keyword evidence="1 12" id="KW-0240">DNA-directed RNA polymerase</keyword>
<dbReference type="InterPro" id="IPR036977">
    <property type="entry name" value="DNA_primase_Znf_CHC2"/>
</dbReference>
<dbReference type="AlphaFoldDB" id="A0A2K1SVX8"/>
<comment type="caution">
    <text evidence="15">The sequence shown here is derived from an EMBL/GenBank/DDBJ whole genome shotgun (WGS) entry which is preliminary data.</text>
</comment>
<dbReference type="GO" id="GO:1990077">
    <property type="term" value="C:primosome complex"/>
    <property type="evidence" value="ECO:0007669"/>
    <property type="project" value="UniProtKB-KW"/>
</dbReference>
<dbReference type="SMART" id="SM00400">
    <property type="entry name" value="ZnF_CHCC"/>
    <property type="match status" value="1"/>
</dbReference>
<evidence type="ECO:0000256" key="10">
    <source>
        <dbReference type="ARBA" id="ARBA00023125"/>
    </source>
</evidence>
<dbReference type="Pfam" id="PF13662">
    <property type="entry name" value="Toprim_4"/>
    <property type="match status" value="1"/>
</dbReference>
<dbReference type="EMBL" id="MNLH01000001">
    <property type="protein sequence ID" value="PNS43681.1"/>
    <property type="molecule type" value="Genomic_DNA"/>
</dbReference>
<evidence type="ECO:0000256" key="8">
    <source>
        <dbReference type="ARBA" id="ARBA00022833"/>
    </source>
</evidence>
<feature type="domain" description="Zinc finger CHC2-type" evidence="13">
    <location>
        <begin position="37"/>
        <end position="91"/>
    </location>
</feature>
<evidence type="ECO:0000256" key="12">
    <source>
        <dbReference type="HAMAP-Rule" id="MF_00974"/>
    </source>
</evidence>
<dbReference type="Gene3D" id="3.90.980.10">
    <property type="entry name" value="DNA primase, catalytic core, N-terminal domain"/>
    <property type="match status" value="1"/>
</dbReference>
<dbReference type="InterPro" id="IPR050219">
    <property type="entry name" value="DnaG_primase"/>
</dbReference>
<evidence type="ECO:0000256" key="4">
    <source>
        <dbReference type="ARBA" id="ARBA00022695"/>
    </source>
</evidence>
<dbReference type="InterPro" id="IPR006295">
    <property type="entry name" value="DNA_primase_DnaG"/>
</dbReference>
<dbReference type="OrthoDB" id="9803773at2"/>
<gene>
    <name evidence="12" type="primary">dnaG</name>
    <name evidence="15" type="ORF">BFS05_00110</name>
</gene>
<dbReference type="GO" id="GO:0000428">
    <property type="term" value="C:DNA-directed RNA polymerase complex"/>
    <property type="evidence" value="ECO:0007669"/>
    <property type="project" value="UniProtKB-KW"/>
</dbReference>
<dbReference type="PANTHER" id="PTHR30313">
    <property type="entry name" value="DNA PRIMASE"/>
    <property type="match status" value="1"/>
</dbReference>
<dbReference type="RefSeq" id="WP_103084060.1">
    <property type="nucleotide sequence ID" value="NZ_JBLLPO010000004.1"/>
</dbReference>
<dbReference type="SUPFAM" id="SSF57783">
    <property type="entry name" value="Zinc beta-ribbon"/>
    <property type="match status" value="1"/>
</dbReference>
<evidence type="ECO:0000256" key="7">
    <source>
        <dbReference type="ARBA" id="ARBA00022771"/>
    </source>
</evidence>
<dbReference type="EC" id="2.7.7.101" evidence="12"/>
<evidence type="ECO:0000256" key="3">
    <source>
        <dbReference type="ARBA" id="ARBA00022679"/>
    </source>
</evidence>
<keyword evidence="11 12" id="KW-0804">Transcription</keyword>
<comment type="cofactor">
    <cofactor evidence="12">
        <name>Zn(2+)</name>
        <dbReference type="ChEBI" id="CHEBI:29105"/>
    </cofactor>
    <text evidence="12">Binds 1 zinc ion per monomer.</text>
</comment>
<dbReference type="Pfam" id="PF08275">
    <property type="entry name" value="DNAG_N"/>
    <property type="match status" value="1"/>
</dbReference>
<dbReference type="InterPro" id="IPR002694">
    <property type="entry name" value="Znf_CHC2"/>
</dbReference>
<comment type="domain">
    <text evidence="12">Contains an N-terminal zinc-binding domain, a central core domain that contains the primase activity, and a C-terminal DnaB-binding domain.</text>
</comment>
<evidence type="ECO:0000259" key="13">
    <source>
        <dbReference type="SMART" id="SM00400"/>
    </source>
</evidence>
<keyword evidence="10 12" id="KW-0238">DNA-binding</keyword>
<evidence type="ECO:0000256" key="2">
    <source>
        <dbReference type="ARBA" id="ARBA00022515"/>
    </source>
</evidence>
<dbReference type="FunFam" id="3.90.580.10:FF:000001">
    <property type="entry name" value="DNA primase"/>
    <property type="match status" value="1"/>
</dbReference>
<accession>A0A2K1SVX8</accession>
<dbReference type="Pfam" id="PF01807">
    <property type="entry name" value="Zn_ribbon_DnaG"/>
    <property type="match status" value="1"/>
</dbReference>
<dbReference type="Pfam" id="PF10410">
    <property type="entry name" value="DnaB_bind"/>
    <property type="match status" value="1"/>
</dbReference>
<evidence type="ECO:0000259" key="14">
    <source>
        <dbReference type="SMART" id="SM00493"/>
    </source>
</evidence>
<dbReference type="InterPro" id="IPR019475">
    <property type="entry name" value="DNA_primase_DnaB-bd"/>
</dbReference>
<keyword evidence="2 12" id="KW-0639">Primosome</keyword>